<sequence>MVIYLSGGKTFGLIIIGKMKIITKEEANFMSKPEGTKVWYYLRDEYEIHLNEQIPSSTQTWHHHEKICETLF</sequence>
<reference evidence="1 2" key="1">
    <citation type="journal article" date="2015" name="Nature">
        <title>rRNA introns, odd ribosomes, and small enigmatic genomes across a large radiation of phyla.</title>
        <authorList>
            <person name="Brown C.T."/>
            <person name="Hug L.A."/>
            <person name="Thomas B.C."/>
            <person name="Sharon I."/>
            <person name="Castelle C.J."/>
            <person name="Singh A."/>
            <person name="Wilkins M.J."/>
            <person name="Williams K.H."/>
            <person name="Banfield J.F."/>
        </authorList>
    </citation>
    <scope>NUCLEOTIDE SEQUENCE [LARGE SCALE GENOMIC DNA]</scope>
</reference>
<name>A0A0G0LK42_9BACT</name>
<feature type="non-terminal residue" evidence="1">
    <location>
        <position position="72"/>
    </location>
</feature>
<dbReference type="EMBL" id="LBVO01000034">
    <property type="protein sequence ID" value="KKQ88325.1"/>
    <property type="molecule type" value="Genomic_DNA"/>
</dbReference>
<dbReference type="Proteomes" id="UP000033934">
    <property type="component" value="Unassembled WGS sequence"/>
</dbReference>
<gene>
    <name evidence="1" type="ORF">UT11_C0034G0001</name>
</gene>
<dbReference type="AlphaFoldDB" id="A0A0G0LK42"/>
<protein>
    <submittedName>
        <fullName evidence="1">Cupin domain protein</fullName>
    </submittedName>
</protein>
<accession>A0A0G0LK42</accession>
<comment type="caution">
    <text evidence="1">The sequence shown here is derived from an EMBL/GenBank/DDBJ whole genome shotgun (WGS) entry which is preliminary data.</text>
</comment>
<organism evidence="1 2">
    <name type="scientific">Berkelbacteria bacterium GW2011_GWA2_38_9</name>
    <dbReference type="NCBI Taxonomy" id="1618334"/>
    <lineage>
        <taxon>Bacteria</taxon>
        <taxon>Candidatus Berkelbacteria</taxon>
    </lineage>
</organism>
<evidence type="ECO:0000313" key="2">
    <source>
        <dbReference type="Proteomes" id="UP000033934"/>
    </source>
</evidence>
<evidence type="ECO:0000313" key="1">
    <source>
        <dbReference type="EMBL" id="KKQ88325.1"/>
    </source>
</evidence>
<proteinExistence type="predicted"/>